<dbReference type="Proteomes" id="UP000292447">
    <property type="component" value="Chromosome III"/>
</dbReference>
<reference evidence="2" key="1">
    <citation type="submission" date="2019-03" db="EMBL/GenBank/DDBJ databases">
        <title>Snf2 controls pulcherriminic acid biosynthesis and connects pigmentation and antifungal activity of the yeast Metschnikowia pulcherrima.</title>
        <authorList>
            <person name="Gore-Lloyd D."/>
            <person name="Sumann I."/>
            <person name="Brachmann A.O."/>
            <person name="Schneeberger K."/>
            <person name="Ortiz-Merino R.A."/>
            <person name="Moreno-Beltran M."/>
            <person name="Schlaefli M."/>
            <person name="Kirner P."/>
            <person name="Santos Kron A."/>
            <person name="Wolfe K.H."/>
            <person name="Piel J."/>
            <person name="Ahrens C.H."/>
            <person name="Henk D."/>
            <person name="Freimoser F.M."/>
        </authorList>
    </citation>
    <scope>NUCLEOTIDE SEQUENCE [LARGE SCALE GENOMIC DNA]</scope>
    <source>
        <strain evidence="2">APC 1.2</strain>
    </source>
</reference>
<proteinExistence type="predicted"/>
<sequence>MEFSKLKICCYPRKEWTTALHNSIYPQSPGSDGPKSDRYRLHKGPPPWEITSINRQHGRCVISPHLRNNLPRESSLLLICGQKVLFCFDCQSKCVIYHDTLQEVYRLLQMYSAAIDRGPRRRVNLGPTFRRAGPGFHSLKISHARNSAAVI</sequence>
<evidence type="ECO:0000313" key="1">
    <source>
        <dbReference type="EMBL" id="QBM88480.1"/>
    </source>
</evidence>
<gene>
    <name evidence="1" type="ORF">METSCH_C04480</name>
</gene>
<organism evidence="1 2">
    <name type="scientific">Metschnikowia aff. pulcherrima</name>
    <dbReference type="NCBI Taxonomy" id="2163413"/>
    <lineage>
        <taxon>Eukaryota</taxon>
        <taxon>Fungi</taxon>
        <taxon>Dikarya</taxon>
        <taxon>Ascomycota</taxon>
        <taxon>Saccharomycotina</taxon>
        <taxon>Pichiomycetes</taxon>
        <taxon>Metschnikowiaceae</taxon>
        <taxon>Metschnikowia</taxon>
    </lineage>
</organism>
<evidence type="ECO:0000313" key="2">
    <source>
        <dbReference type="Proteomes" id="UP000292447"/>
    </source>
</evidence>
<name>A0A4P6XMI5_9ASCO</name>
<accession>A0A4P6XMI5</accession>
<keyword evidence="2" id="KW-1185">Reference proteome</keyword>
<dbReference type="EMBL" id="CP034458">
    <property type="protein sequence ID" value="QBM88480.1"/>
    <property type="molecule type" value="Genomic_DNA"/>
</dbReference>
<protein>
    <submittedName>
        <fullName evidence="1">Uncharacterized protein</fullName>
    </submittedName>
</protein>
<dbReference type="AlphaFoldDB" id="A0A4P6XMI5"/>